<dbReference type="InterPro" id="IPR056336">
    <property type="entry name" value="YVC1_C"/>
</dbReference>
<gene>
    <name evidence="5" type="ORF">KLLA0_C13772g</name>
</gene>
<dbReference type="InterPro" id="IPR056337">
    <property type="entry name" value="LHD_YVC1"/>
</dbReference>
<accession>Q6CTC4</accession>
<evidence type="ECO:0000259" key="4">
    <source>
        <dbReference type="Pfam" id="PF23317"/>
    </source>
</evidence>
<feature type="transmembrane region" description="Helical" evidence="2">
    <location>
        <begin position="332"/>
        <end position="352"/>
    </location>
</feature>
<evidence type="ECO:0000256" key="2">
    <source>
        <dbReference type="SAM" id="Phobius"/>
    </source>
</evidence>
<evidence type="ECO:0000313" key="5">
    <source>
        <dbReference type="EMBL" id="CAH01666.1"/>
    </source>
</evidence>
<dbReference type="OMA" id="YQKCIKY"/>
<name>Q6CTC4_KLULA</name>
<dbReference type="PANTHER" id="PTHR35859">
    <property type="entry name" value="NONSELECTIVE CATION CHANNEL PROTEIN"/>
    <property type="match status" value="1"/>
</dbReference>
<feature type="coiled-coil region" evidence="1">
    <location>
        <begin position="640"/>
        <end position="674"/>
    </location>
</feature>
<dbReference type="AlphaFoldDB" id="Q6CTC4"/>
<proteinExistence type="predicted"/>
<dbReference type="Pfam" id="PF23190">
    <property type="entry name" value="LHD_TRPY1"/>
    <property type="match status" value="1"/>
</dbReference>
<dbReference type="STRING" id="284590.Q6CTC4"/>
<reference evidence="5 6" key="1">
    <citation type="journal article" date="2004" name="Nature">
        <title>Genome evolution in yeasts.</title>
        <authorList>
            <consortium name="Genolevures"/>
            <person name="Dujon B."/>
            <person name="Sherman D."/>
            <person name="Fischer G."/>
            <person name="Durrens P."/>
            <person name="Casaregola S."/>
            <person name="Lafontaine I."/>
            <person name="de Montigny J."/>
            <person name="Marck C."/>
            <person name="Neuveglise C."/>
            <person name="Talla E."/>
            <person name="Goffard N."/>
            <person name="Frangeul L."/>
            <person name="Aigle M."/>
            <person name="Anthouard V."/>
            <person name="Babour A."/>
            <person name="Barbe V."/>
            <person name="Barnay S."/>
            <person name="Blanchin S."/>
            <person name="Beckerich J.M."/>
            <person name="Beyne E."/>
            <person name="Bleykasten C."/>
            <person name="Boisrame A."/>
            <person name="Boyer J."/>
            <person name="Cattolico L."/>
            <person name="Confanioleri F."/>
            <person name="de Daruvar A."/>
            <person name="Despons L."/>
            <person name="Fabre E."/>
            <person name="Fairhead C."/>
            <person name="Ferry-Dumazet H."/>
            <person name="Groppi A."/>
            <person name="Hantraye F."/>
            <person name="Hennequin C."/>
            <person name="Jauniaux N."/>
            <person name="Joyet P."/>
            <person name="Kachouri R."/>
            <person name="Kerrest A."/>
            <person name="Koszul R."/>
            <person name="Lemaire M."/>
            <person name="Lesur I."/>
            <person name="Ma L."/>
            <person name="Muller H."/>
            <person name="Nicaud J.M."/>
            <person name="Nikolski M."/>
            <person name="Oztas S."/>
            <person name="Ozier-Kalogeropoulos O."/>
            <person name="Pellenz S."/>
            <person name="Potier S."/>
            <person name="Richard G.F."/>
            <person name="Straub M.L."/>
            <person name="Suleau A."/>
            <person name="Swennene D."/>
            <person name="Tekaia F."/>
            <person name="Wesolowski-Louvel M."/>
            <person name="Westhof E."/>
            <person name="Wirth B."/>
            <person name="Zeniou-Meyer M."/>
            <person name="Zivanovic I."/>
            <person name="Bolotin-Fukuhara M."/>
            <person name="Thierry A."/>
            <person name="Bouchier C."/>
            <person name="Caudron B."/>
            <person name="Scarpelli C."/>
            <person name="Gaillardin C."/>
            <person name="Weissenbach J."/>
            <person name="Wincker P."/>
            <person name="Souciet J.L."/>
        </authorList>
    </citation>
    <scope>NUCLEOTIDE SEQUENCE [LARGE SCALE GENOMIC DNA]</scope>
    <source>
        <strain evidence="6">ATCC 8585 / CBS 2359 / DSM 70799 / NBRC 1267 / NRRL Y-1140 / WM37</strain>
    </source>
</reference>
<dbReference type="HOGENOM" id="CLU_014123_0_0_1"/>
<feature type="transmembrane region" description="Helical" evidence="2">
    <location>
        <begin position="514"/>
        <end position="534"/>
    </location>
</feature>
<dbReference type="InParanoid" id="Q6CTC4"/>
<keyword evidence="2" id="KW-1133">Transmembrane helix</keyword>
<feature type="transmembrane region" description="Helical" evidence="2">
    <location>
        <begin position="301"/>
        <end position="320"/>
    </location>
</feature>
<dbReference type="EMBL" id="CR382123">
    <property type="protein sequence ID" value="CAH01666.1"/>
    <property type="molecule type" value="Genomic_DNA"/>
</dbReference>
<sequence>MQSSVLPSTSQQYWIDPANTSNYTSPNSRQILRIATNLKYLIDEVIPITYEENIVTCEHSRILNAKVIKLARAACGGDRKDRASVRKYESVIVFALLKVCGWYWGLAESELHNSELYNMRAVTAQQLSKLIIEETEFEDHHYTFMQLLLRRYVINENDCDSSPISALELAMDMHCTIVIGSSGYQRCLKWLWRGWIVQNKLNPETYILSPVVPSCEVSKHFTPERLRAPIYQNLLQIIFSLLYLVLFTVVVNQKDSVNVQPIGFWESLFYVFTLGHALDELVKCYHVGWAYIGFWNVYHDFMFSIIICSIVIRIISVCPWKADLPSEHWDIVSYRILACAAPLVWSRLLLYLESERFVGALLVVLAHMMRESIYFFSLLILIMIGFLQGFLGLDSADGRREITWPILSNLFTTILGDGGFDMFERFAPPYAAILYYSYCFIVTIILLNILIALYSSAYQKVIDNVTDEYLALMAQKTLRYIRAPDEDVYVPPLNLIEICITPIIWMLPKTQGKYLSSFVMTLIYSPLLCYISIFETIQARRIVYNRLNKLPDDANENDVAWDLTDGFLEEEANILDSDFENSYRMTQKKNERALLAQREAEEVDPRFPVDKGWFSEVKTVVQPVSEGYETGIGWESYKIFKELNDQQQKAEEKIETLTTTINQLTELIKEMKIKND</sequence>
<keyword evidence="1" id="KW-0175">Coiled coil</keyword>
<dbReference type="InterPro" id="IPR052971">
    <property type="entry name" value="TRP_calcium_channel"/>
</dbReference>
<dbReference type="Proteomes" id="UP000000598">
    <property type="component" value="Chromosome C"/>
</dbReference>
<feature type="domain" description="Calcium channel YVC1-like C-terminal transmembrane" evidence="4">
    <location>
        <begin position="244"/>
        <end position="547"/>
    </location>
</feature>
<feature type="transmembrane region" description="Helical" evidence="2">
    <location>
        <begin position="372"/>
        <end position="390"/>
    </location>
</feature>
<feature type="transmembrane region" description="Helical" evidence="2">
    <location>
        <begin position="432"/>
        <end position="454"/>
    </location>
</feature>
<feature type="domain" description="YVC1 N-terminal linker helical" evidence="3">
    <location>
        <begin position="31"/>
        <end position="220"/>
    </location>
</feature>
<keyword evidence="6" id="KW-1185">Reference proteome</keyword>
<dbReference type="eggNOG" id="ENOG502QTER">
    <property type="taxonomic scope" value="Eukaryota"/>
</dbReference>
<dbReference type="PANTHER" id="PTHR35859:SF1">
    <property type="entry name" value="NONSELECTIVE CATION CHANNEL PROTEIN"/>
    <property type="match status" value="1"/>
</dbReference>
<keyword evidence="2" id="KW-0472">Membrane</keyword>
<protein>
    <submittedName>
        <fullName evidence="5">KLLA0C13772p</fullName>
    </submittedName>
</protein>
<dbReference type="KEGG" id="kla:KLLA0_C13772g"/>
<evidence type="ECO:0000313" key="6">
    <source>
        <dbReference type="Proteomes" id="UP000000598"/>
    </source>
</evidence>
<dbReference type="FunCoup" id="Q6CTC4">
    <property type="interactions" value="30"/>
</dbReference>
<evidence type="ECO:0000256" key="1">
    <source>
        <dbReference type="SAM" id="Coils"/>
    </source>
</evidence>
<dbReference type="PaxDb" id="284590-Q6CTC4"/>
<feature type="transmembrane region" description="Helical" evidence="2">
    <location>
        <begin position="234"/>
        <end position="251"/>
    </location>
</feature>
<keyword evidence="2" id="KW-0812">Transmembrane</keyword>
<evidence type="ECO:0000259" key="3">
    <source>
        <dbReference type="Pfam" id="PF23190"/>
    </source>
</evidence>
<dbReference type="Pfam" id="PF23317">
    <property type="entry name" value="YVC1_C"/>
    <property type="match status" value="1"/>
</dbReference>
<organism evidence="5 6">
    <name type="scientific">Kluyveromyces lactis (strain ATCC 8585 / CBS 2359 / DSM 70799 / NBRC 1267 / NRRL Y-1140 / WM37)</name>
    <name type="common">Yeast</name>
    <name type="synonym">Candida sphaerica</name>
    <dbReference type="NCBI Taxonomy" id="284590"/>
    <lineage>
        <taxon>Eukaryota</taxon>
        <taxon>Fungi</taxon>
        <taxon>Dikarya</taxon>
        <taxon>Ascomycota</taxon>
        <taxon>Saccharomycotina</taxon>
        <taxon>Saccharomycetes</taxon>
        <taxon>Saccharomycetales</taxon>
        <taxon>Saccharomycetaceae</taxon>
        <taxon>Kluyveromyces</taxon>
    </lineage>
</organism>